<dbReference type="Proteomes" id="UP001652621">
    <property type="component" value="Unplaced"/>
</dbReference>
<accession>A0A9J7HZQ5</accession>
<feature type="compositionally biased region" description="Basic and acidic residues" evidence="3">
    <location>
        <begin position="41"/>
        <end position="50"/>
    </location>
</feature>
<feature type="compositionally biased region" description="Basic residues" evidence="3">
    <location>
        <begin position="57"/>
        <end position="68"/>
    </location>
</feature>
<reference evidence="6" key="1">
    <citation type="submission" date="2025-08" db="UniProtKB">
        <authorList>
            <consortium name="RefSeq"/>
        </authorList>
    </citation>
    <scope>IDENTIFICATION</scope>
    <source>
        <strain evidence="6">Aabys</strain>
        <tissue evidence="6">Whole body</tissue>
    </source>
</reference>
<feature type="region of interest" description="Disordered" evidence="3">
    <location>
        <begin position="41"/>
        <end position="91"/>
    </location>
</feature>
<dbReference type="STRING" id="7370.A0A1I8NIJ1"/>
<gene>
    <name evidence="6" type="primary">LOC101895182</name>
</gene>
<feature type="chain" id="PRO_5045629003" evidence="4">
    <location>
        <begin position="21"/>
        <end position="195"/>
    </location>
</feature>
<dbReference type="InterPro" id="IPR051217">
    <property type="entry name" value="Insect_Cuticle_Struc_Prot"/>
</dbReference>
<keyword evidence="4" id="KW-0732">Signal</keyword>
<evidence type="ECO:0000313" key="5">
    <source>
        <dbReference type="Proteomes" id="UP001652621"/>
    </source>
</evidence>
<sequence>MRNYMSLVAILAVCGILVGAAPHKHSGHGHGEATSYAVVTKHEDHHESHNGESGYGHHGHGHHVQHHGKGGDHYGDGHGHGTGHHDDSHDYHSYPKYEFNYGVEDSKTGDVKDQWETRDGDQVKGSYSLKESDGTTRIVKYTSDKKNGFEATVEKIGHANHAHEEQNHYDHGHYANHDDYYGHGKASSYIVVKSH</sequence>
<evidence type="ECO:0000256" key="2">
    <source>
        <dbReference type="PROSITE-ProRule" id="PRU00497"/>
    </source>
</evidence>
<dbReference type="PROSITE" id="PS51155">
    <property type="entry name" value="CHIT_BIND_RR_2"/>
    <property type="match status" value="1"/>
</dbReference>
<dbReference type="Pfam" id="PF00379">
    <property type="entry name" value="Chitin_bind_4"/>
    <property type="match status" value="1"/>
</dbReference>
<keyword evidence="1 2" id="KW-0193">Cuticle</keyword>
<dbReference type="RefSeq" id="XP_005177812.2">
    <property type="nucleotide sequence ID" value="XM_005177755.4"/>
</dbReference>
<evidence type="ECO:0000256" key="4">
    <source>
        <dbReference type="SAM" id="SignalP"/>
    </source>
</evidence>
<dbReference type="OrthoDB" id="6382835at2759"/>
<dbReference type="PANTHER" id="PTHR12236:SF76">
    <property type="entry name" value="ADULT-SPECIFIC CUTICULAR PROTEIN ACP-20-LIKE PROTEIN"/>
    <property type="match status" value="1"/>
</dbReference>
<evidence type="ECO:0000313" key="6">
    <source>
        <dbReference type="RefSeq" id="XP_005177812.2"/>
    </source>
</evidence>
<dbReference type="PANTHER" id="PTHR12236">
    <property type="entry name" value="STRUCTURAL CONTITUENT OF CUTICLE"/>
    <property type="match status" value="1"/>
</dbReference>
<name>A0A9J7HZQ5_MUSDO</name>
<proteinExistence type="predicted"/>
<dbReference type="GeneID" id="101895182"/>
<evidence type="ECO:0000256" key="3">
    <source>
        <dbReference type="SAM" id="MobiDB-lite"/>
    </source>
</evidence>
<dbReference type="PRINTS" id="PR00947">
    <property type="entry name" value="CUTICLE"/>
</dbReference>
<dbReference type="InterPro" id="IPR000618">
    <property type="entry name" value="Insect_cuticle"/>
</dbReference>
<dbReference type="VEuPathDB" id="VectorBase:MDOMA2_005978"/>
<protein>
    <submittedName>
        <fullName evidence="6">Adult-specific cuticular protein ACP-20-like</fullName>
    </submittedName>
</protein>
<evidence type="ECO:0000256" key="1">
    <source>
        <dbReference type="ARBA" id="ARBA00022460"/>
    </source>
</evidence>
<dbReference type="eggNOG" id="ENOG502SGA3">
    <property type="taxonomic scope" value="Eukaryota"/>
</dbReference>
<feature type="signal peptide" evidence="4">
    <location>
        <begin position="1"/>
        <end position="20"/>
    </location>
</feature>
<keyword evidence="5" id="KW-1185">Reference proteome</keyword>
<feature type="compositionally biased region" description="Basic and acidic residues" evidence="3">
    <location>
        <begin position="69"/>
        <end position="91"/>
    </location>
</feature>
<organism evidence="5 6">
    <name type="scientific">Musca domestica</name>
    <name type="common">House fly</name>
    <dbReference type="NCBI Taxonomy" id="7370"/>
    <lineage>
        <taxon>Eukaryota</taxon>
        <taxon>Metazoa</taxon>
        <taxon>Ecdysozoa</taxon>
        <taxon>Arthropoda</taxon>
        <taxon>Hexapoda</taxon>
        <taxon>Insecta</taxon>
        <taxon>Pterygota</taxon>
        <taxon>Neoptera</taxon>
        <taxon>Endopterygota</taxon>
        <taxon>Diptera</taxon>
        <taxon>Brachycera</taxon>
        <taxon>Muscomorpha</taxon>
        <taxon>Muscoidea</taxon>
        <taxon>Muscidae</taxon>
        <taxon>Musca</taxon>
    </lineage>
</organism>
<dbReference type="VEuPathDB" id="VectorBase:MDOA015530"/>